<feature type="transmembrane region" description="Helical" evidence="2">
    <location>
        <begin position="338"/>
        <end position="361"/>
    </location>
</feature>
<dbReference type="EMBL" id="CP002353">
    <property type="protein sequence ID" value="ADV63295.1"/>
    <property type="molecule type" value="Genomic_DNA"/>
</dbReference>
<evidence type="ECO:0000256" key="2">
    <source>
        <dbReference type="SAM" id="Phobius"/>
    </source>
</evidence>
<dbReference type="HOGENOM" id="CLU_616621_0_0_0"/>
<feature type="transmembrane region" description="Helical" evidence="2">
    <location>
        <begin position="413"/>
        <end position="439"/>
    </location>
</feature>
<organism evidence="3 4">
    <name type="scientific">Isosphaera pallida (strain ATCC 43644 / DSM 9630 / IS1B)</name>
    <dbReference type="NCBI Taxonomy" id="575540"/>
    <lineage>
        <taxon>Bacteria</taxon>
        <taxon>Pseudomonadati</taxon>
        <taxon>Planctomycetota</taxon>
        <taxon>Planctomycetia</taxon>
        <taxon>Isosphaerales</taxon>
        <taxon>Isosphaeraceae</taxon>
        <taxon>Isosphaera</taxon>
    </lineage>
</organism>
<keyword evidence="4" id="KW-1185">Reference proteome</keyword>
<feature type="transmembrane region" description="Helical" evidence="2">
    <location>
        <begin position="182"/>
        <end position="201"/>
    </location>
</feature>
<dbReference type="RefSeq" id="WP_013565583.1">
    <property type="nucleotide sequence ID" value="NC_014962.1"/>
</dbReference>
<name>E8R0G3_ISOPI</name>
<feature type="transmembrane region" description="Helical" evidence="2">
    <location>
        <begin position="120"/>
        <end position="137"/>
    </location>
</feature>
<feature type="transmembrane region" description="Helical" evidence="2">
    <location>
        <begin position="382"/>
        <end position="407"/>
    </location>
</feature>
<reference key="1">
    <citation type="submission" date="2010-11" db="EMBL/GenBank/DDBJ databases">
        <title>The complete sequence of chromosome of Isophaera pallida ATCC 43644.</title>
        <authorList>
            <consortium name="US DOE Joint Genome Institute (JGI-PGF)"/>
            <person name="Lucas S."/>
            <person name="Copeland A."/>
            <person name="Lapidus A."/>
            <person name="Bruce D."/>
            <person name="Goodwin L."/>
            <person name="Pitluck S."/>
            <person name="Kyrpides N."/>
            <person name="Mavromatis K."/>
            <person name="Pagani I."/>
            <person name="Ivanova N."/>
            <person name="Saunders E."/>
            <person name="Brettin T."/>
            <person name="Detter J.C."/>
            <person name="Han C."/>
            <person name="Tapia R."/>
            <person name="Land M."/>
            <person name="Hauser L."/>
            <person name="Markowitz V."/>
            <person name="Cheng J.-F."/>
            <person name="Hugenholtz P."/>
            <person name="Woyke T."/>
            <person name="Wu D."/>
            <person name="Eisen J.A."/>
        </authorList>
    </citation>
    <scope>NUCLEOTIDE SEQUENCE</scope>
    <source>
        <strain>ATCC 43644</strain>
    </source>
</reference>
<gene>
    <name evidence="3" type="ordered locus">Isop_2727</name>
</gene>
<feature type="transmembrane region" description="Helical" evidence="2">
    <location>
        <begin position="222"/>
        <end position="241"/>
    </location>
</feature>
<dbReference type="eggNOG" id="ENOG503412R">
    <property type="taxonomic scope" value="Bacteria"/>
</dbReference>
<keyword evidence="2" id="KW-1133">Transmembrane helix</keyword>
<feature type="transmembrane region" description="Helical" evidence="2">
    <location>
        <begin position="69"/>
        <end position="90"/>
    </location>
</feature>
<keyword evidence="2" id="KW-0812">Transmembrane</keyword>
<proteinExistence type="predicted"/>
<accession>E8R0G3</accession>
<protein>
    <submittedName>
        <fullName evidence="3">Uncharacterized protein</fullName>
    </submittedName>
</protein>
<feature type="transmembrane region" description="Helical" evidence="2">
    <location>
        <begin position="300"/>
        <end position="323"/>
    </location>
</feature>
<dbReference type="KEGG" id="ipa:Isop_2727"/>
<feature type="transmembrane region" description="Helical" evidence="2">
    <location>
        <begin position="261"/>
        <end position="279"/>
    </location>
</feature>
<dbReference type="InParanoid" id="E8R0G3"/>
<feature type="region of interest" description="Disordered" evidence="1">
    <location>
        <begin position="1"/>
        <end position="21"/>
    </location>
</feature>
<dbReference type="AlphaFoldDB" id="E8R0G3"/>
<feature type="region of interest" description="Disordered" evidence="1">
    <location>
        <begin position="451"/>
        <end position="470"/>
    </location>
</feature>
<keyword evidence="2" id="KW-0472">Membrane</keyword>
<reference evidence="3 4" key="2">
    <citation type="journal article" date="2011" name="Stand. Genomic Sci.">
        <title>Complete genome sequence of Isosphaera pallida type strain (IS1B).</title>
        <authorList>
            <consortium name="US DOE Joint Genome Institute (JGI-PGF)"/>
            <person name="Goker M."/>
            <person name="Cleland D."/>
            <person name="Saunders E."/>
            <person name="Lapidus A."/>
            <person name="Nolan M."/>
            <person name="Lucas S."/>
            <person name="Hammon N."/>
            <person name="Deshpande S."/>
            <person name="Cheng J.F."/>
            <person name="Tapia R."/>
            <person name="Han C."/>
            <person name="Goodwin L."/>
            <person name="Pitluck S."/>
            <person name="Liolios K."/>
            <person name="Pagani I."/>
            <person name="Ivanova N."/>
            <person name="Mavromatis K."/>
            <person name="Pati A."/>
            <person name="Chen A."/>
            <person name="Palaniappan K."/>
            <person name="Land M."/>
            <person name="Hauser L."/>
            <person name="Chang Y.J."/>
            <person name="Jeffries C.D."/>
            <person name="Detter J.C."/>
            <person name="Beck B."/>
            <person name="Woyke T."/>
            <person name="Bristow J."/>
            <person name="Eisen J.A."/>
            <person name="Markowitz V."/>
            <person name="Hugenholtz P."/>
            <person name="Kyrpides N.C."/>
            <person name="Klenk H.P."/>
        </authorList>
    </citation>
    <scope>NUCLEOTIDE SEQUENCE [LARGE SCALE GENOMIC DNA]</scope>
    <source>
        <strain evidence="4">ATCC 43644 / DSM 9630 / IS1B</strain>
    </source>
</reference>
<dbReference type="Proteomes" id="UP000008631">
    <property type="component" value="Chromosome"/>
</dbReference>
<sequence length="470" mass="50939">MTIGPEQSERRRDPLEWTTPSPGPTVAAVVVWGQAAVGQPAGSNPVILPELRWWLDDQLLAHPDPIQGVGWTLSALAIGLAGLLLPPLIAQRTRGLAQVFDVSGHLQIVRAALRRLLGRFRSVGVLFLVILTSWTFWQFSFVSDSLRALDHLEDLKRFASLGSPWERALEQGLLSALMPHRVIGGLSHAPILSLLGAIMMFQAVFELQSMGPRLSLRARRGIFWMHLAWIVLVLNLIANLIQSRHPLDLPPRGFGSLETPVLAILRVLADATLLSWLAVELRRSGRLDEPTTIDGVGIGRVLPGMIVSVAVTLPGVWLAHLLWTPGATPRPALLDTQLIQAVILAQGFGLAFVAWFAVPVWRRPSVRSLLKGLGWIWREQGGRIWTLTVLAAAANGVFAFLVTGMLLQLTPRSWVLAAIAGYLEYAGLFIGLVWLACLVEVGEQALPVSTITSSTGSPARSGVAPTGVVG</sequence>
<evidence type="ECO:0000313" key="4">
    <source>
        <dbReference type="Proteomes" id="UP000008631"/>
    </source>
</evidence>
<evidence type="ECO:0000256" key="1">
    <source>
        <dbReference type="SAM" id="MobiDB-lite"/>
    </source>
</evidence>
<evidence type="ECO:0000313" key="3">
    <source>
        <dbReference type="EMBL" id="ADV63295.1"/>
    </source>
</evidence>